<dbReference type="PANTHER" id="PTHR22617:SF43">
    <property type="entry name" value="PROTEIN PILI"/>
    <property type="match status" value="1"/>
</dbReference>
<evidence type="ECO:0000313" key="2">
    <source>
        <dbReference type="EMBL" id="KAF3883820.1"/>
    </source>
</evidence>
<gene>
    <name evidence="3" type="ORF">DA73_0228415</name>
    <name evidence="2" type="ORF">DA73_0400039605</name>
</gene>
<name>A0A0C1N7H6_9CYAN</name>
<evidence type="ECO:0000313" key="4">
    <source>
        <dbReference type="Proteomes" id="UP000029738"/>
    </source>
</evidence>
<dbReference type="SUPFAM" id="SSF50341">
    <property type="entry name" value="CheW-like"/>
    <property type="match status" value="1"/>
</dbReference>
<dbReference type="GO" id="GO:0005829">
    <property type="term" value="C:cytosol"/>
    <property type="evidence" value="ECO:0007669"/>
    <property type="project" value="TreeGrafter"/>
</dbReference>
<accession>A0A0C1N7H6</accession>
<dbReference type="Proteomes" id="UP000029738">
    <property type="component" value="Unassembled WGS sequence"/>
</dbReference>
<dbReference type="EMBL" id="JHEG02000058">
    <property type="protein sequence ID" value="KIE08491.1"/>
    <property type="molecule type" value="Genomic_DNA"/>
</dbReference>
<dbReference type="Gene3D" id="2.40.50.180">
    <property type="entry name" value="CheA-289, Domain 4"/>
    <property type="match status" value="1"/>
</dbReference>
<organism evidence="3">
    <name type="scientific">Tolypothrix bouteillei VB521301</name>
    <dbReference type="NCBI Taxonomy" id="1479485"/>
    <lineage>
        <taxon>Bacteria</taxon>
        <taxon>Bacillati</taxon>
        <taxon>Cyanobacteriota</taxon>
        <taxon>Cyanophyceae</taxon>
        <taxon>Nostocales</taxon>
        <taxon>Tolypothrichaceae</taxon>
        <taxon>Tolypothrix</taxon>
    </lineage>
</organism>
<dbReference type="InterPro" id="IPR002545">
    <property type="entry name" value="CheW-lke_dom"/>
</dbReference>
<reference evidence="2" key="2">
    <citation type="submission" date="2019-11" db="EMBL/GenBank/DDBJ databases">
        <title>Improved Assembly of Tolypothrix boutellei genome.</title>
        <authorList>
            <person name="Sarangi A.N."/>
            <person name="Mukherjee M."/>
            <person name="Ghosh S."/>
            <person name="Singh D."/>
            <person name="Das A."/>
            <person name="Kant S."/>
            <person name="Prusty A."/>
            <person name="Tripathy S."/>
        </authorList>
    </citation>
    <scope>NUCLEOTIDE SEQUENCE</scope>
    <source>
        <strain evidence="2">VB521301</strain>
    </source>
</reference>
<feature type="domain" description="CheW-like" evidence="1">
    <location>
        <begin position="1"/>
        <end position="143"/>
    </location>
</feature>
<dbReference type="InterPro" id="IPR039315">
    <property type="entry name" value="CheW"/>
</dbReference>
<protein>
    <submittedName>
        <fullName evidence="3">Chemotaxis protein CheW</fullName>
    </submittedName>
</protein>
<dbReference type="Gene3D" id="2.30.30.40">
    <property type="entry name" value="SH3 Domains"/>
    <property type="match status" value="1"/>
</dbReference>
<dbReference type="Pfam" id="PF01584">
    <property type="entry name" value="CheW"/>
    <property type="match status" value="1"/>
</dbReference>
<sequence length="160" mass="18078">MLLLLFNVGTHSYAIESSHVVEVIPRVAYREVHHVPKYVAGLFNYRGTIVPVIDLCHLIRGTPSQTHLSTRVIVVSYPGKNNLLQYIGLMAERVVKTLNKSKTEFVSSGLLAHEVPYLGEMIMDEKGMIQHIHLARLFTNLQQINLLEPKEGKTNDVNSY</sequence>
<comment type="caution">
    <text evidence="3">The sequence shown here is derived from an EMBL/GenBank/DDBJ whole genome shotgun (WGS) entry which is preliminary data.</text>
</comment>
<dbReference type="InterPro" id="IPR036061">
    <property type="entry name" value="CheW-like_dom_sf"/>
</dbReference>
<dbReference type="PROSITE" id="PS50851">
    <property type="entry name" value="CHEW"/>
    <property type="match status" value="1"/>
</dbReference>
<evidence type="ECO:0000259" key="1">
    <source>
        <dbReference type="PROSITE" id="PS50851"/>
    </source>
</evidence>
<reference evidence="3" key="1">
    <citation type="journal article" date="2015" name="Genome Announc.">
        <title>Draft Genome Sequence of Tolypothrix boutellei Strain VB521301.</title>
        <authorList>
            <person name="Chandrababunaidu M.M."/>
            <person name="Singh D."/>
            <person name="Sen D."/>
            <person name="Bhan S."/>
            <person name="Das S."/>
            <person name="Gupta A."/>
            <person name="Adhikary S.P."/>
            <person name="Tripathy S."/>
        </authorList>
    </citation>
    <scope>NUCLEOTIDE SEQUENCE</scope>
    <source>
        <strain evidence="3">VB521301</strain>
    </source>
</reference>
<dbReference type="SMART" id="SM00260">
    <property type="entry name" value="CheW"/>
    <property type="match status" value="1"/>
</dbReference>
<dbReference type="GO" id="GO:0006935">
    <property type="term" value="P:chemotaxis"/>
    <property type="evidence" value="ECO:0007669"/>
    <property type="project" value="InterPro"/>
</dbReference>
<dbReference type="GO" id="GO:0007165">
    <property type="term" value="P:signal transduction"/>
    <property type="evidence" value="ECO:0007669"/>
    <property type="project" value="InterPro"/>
</dbReference>
<dbReference type="PANTHER" id="PTHR22617">
    <property type="entry name" value="CHEMOTAXIS SENSOR HISTIDINE KINASE-RELATED"/>
    <property type="match status" value="1"/>
</dbReference>
<evidence type="ECO:0000313" key="3">
    <source>
        <dbReference type="EMBL" id="KIE08491.1"/>
    </source>
</evidence>
<keyword evidence="4" id="KW-1185">Reference proteome</keyword>
<dbReference type="EMBL" id="JHEG04000002">
    <property type="protein sequence ID" value="KAF3883820.1"/>
    <property type="molecule type" value="Genomic_DNA"/>
</dbReference>
<proteinExistence type="predicted"/>
<dbReference type="OrthoDB" id="9794382at2"/>
<dbReference type="AlphaFoldDB" id="A0A0C1N7H6"/>
<dbReference type="RefSeq" id="WP_038090234.1">
    <property type="nucleotide sequence ID" value="NZ_JHEG04000002.1"/>
</dbReference>
<dbReference type="STRING" id="1479485.DA73_0228415"/>